<evidence type="ECO:0000313" key="1">
    <source>
        <dbReference type="EMBL" id="BBF86235.1"/>
    </source>
</evidence>
<keyword evidence="3" id="KW-1185">Reference proteome</keyword>
<reference evidence="1" key="1">
    <citation type="journal article" date="2017" name="Biotechnol Biofuels 10">
        <title>Evaluation of environmental bacterial communities as a factor affecting the growth of duckweed Lemna minor.</title>
        <authorList>
            <person name="Ishizawa H."/>
            <person name="Kuroda M."/>
            <person name="Morikawa M."/>
            <person name="Ike M."/>
        </authorList>
    </citation>
    <scope>NUCLEOTIDE SEQUENCE [LARGE SCALE GENOMIC DNA]</scope>
    <source>
        <strain evidence="1">H3</strain>
    </source>
</reference>
<evidence type="ECO:0000313" key="2">
    <source>
        <dbReference type="EMBL" id="BBF86242.1"/>
    </source>
</evidence>
<dbReference type="KEGG" id="amah:DLM_2634"/>
<dbReference type="EMBL" id="AP018823">
    <property type="protein sequence ID" value="BBF86235.1"/>
    <property type="molecule type" value="Genomic_DNA"/>
</dbReference>
<dbReference type="AlphaFoldDB" id="A0A3G9GFJ9"/>
<dbReference type="EMBL" id="AP018823">
    <property type="protein sequence ID" value="BBF86242.1"/>
    <property type="molecule type" value="Genomic_DNA"/>
</dbReference>
<dbReference type="KEGG" id="amah:DLM_2641"/>
<dbReference type="Proteomes" id="UP000198290">
    <property type="component" value="Chromosome"/>
</dbReference>
<reference evidence="3" key="4">
    <citation type="journal article" date="2017" name="Plant Physiol. Biochem.">
        <title>Differential oxidative and antioxidative response of duckweed Lemna minor toward plant growth promoting/inhibiting bacteria.</title>
        <authorList>
            <person name="Ishizawa H."/>
            <person name="Kuroda M."/>
            <person name="Morikawa M."/>
            <person name="Ike M."/>
        </authorList>
    </citation>
    <scope>NUCLEOTIDE SEQUENCE [LARGE SCALE GENOMIC DNA]</scope>
    <source>
        <strain evidence="3">H3</strain>
    </source>
</reference>
<gene>
    <name evidence="1" type="ORF">DLM_2634</name>
    <name evidence="2" type="ORF">DLM_2641</name>
</gene>
<organism evidence="1 3">
    <name type="scientific">Aquitalea magnusonii</name>
    <dbReference type="NCBI Taxonomy" id="332411"/>
    <lineage>
        <taxon>Bacteria</taxon>
        <taxon>Pseudomonadati</taxon>
        <taxon>Pseudomonadota</taxon>
        <taxon>Betaproteobacteria</taxon>
        <taxon>Neisseriales</taxon>
        <taxon>Chromobacteriaceae</taxon>
        <taxon>Aquitalea</taxon>
    </lineage>
</organism>
<reference evidence="1 3" key="3">
    <citation type="journal article" date="2017" name="Genome Announc.">
        <title>Draft genome sequence of Aquitalea magnusonii strain H3, a plant growth-promoting bacterium of duckweed Lemna minor.</title>
        <authorList>
            <person name="Ishizawa H."/>
            <person name="Kuroda M."/>
            <person name="Ike M."/>
        </authorList>
    </citation>
    <scope>NUCLEOTIDE SEQUENCE [LARGE SCALE GENOMIC DNA]</scope>
    <source>
        <strain evidence="1 3">H3</strain>
    </source>
</reference>
<accession>A0A3G9GFJ9</accession>
<protein>
    <submittedName>
        <fullName evidence="1">Uncharacterized protein</fullName>
    </submittedName>
</protein>
<reference evidence="1" key="5">
    <citation type="journal article" date="2017" name="Plant Physiol. Biochem. 118">
        <title>Differential oxidative and antioxidative response of duckweed Lemna minor toward plant growth promoting/inhibiting bacteria.</title>
        <authorList>
            <person name="Ishizawa H."/>
            <person name="Kuroda M."/>
            <person name="Morikawa M."/>
            <person name="Ike M."/>
        </authorList>
    </citation>
    <scope>NUCLEOTIDE SEQUENCE [LARGE SCALE GENOMIC DNA]</scope>
    <source>
        <strain evidence="1">H3</strain>
    </source>
</reference>
<name>A0A3G9GFJ9_9NEIS</name>
<sequence>MKDVVDFKTSKLGGEFGDMFEVLRFKENMDYDLLDIFDAEKVSSPLLSLIA</sequence>
<evidence type="ECO:0000313" key="3">
    <source>
        <dbReference type="Proteomes" id="UP000198290"/>
    </source>
</evidence>
<proteinExistence type="predicted"/>
<reference evidence="3" key="2">
    <citation type="journal article" date="2017" name="Biotechnol. Biofuels">
        <title>Evaluation of environmental bacterial communities as a factor affecting the growth of duckweed Lemna minor.</title>
        <authorList>
            <person name="Ishizawa H."/>
            <person name="Kuroda M."/>
            <person name="Morikawa M."/>
            <person name="Ike M."/>
        </authorList>
    </citation>
    <scope>NUCLEOTIDE SEQUENCE [LARGE SCALE GENOMIC DNA]</scope>
    <source>
        <strain evidence="3">H3</strain>
    </source>
</reference>